<dbReference type="EMBL" id="FTNK01000001">
    <property type="protein sequence ID" value="SIQ34137.1"/>
    <property type="molecule type" value="Genomic_DNA"/>
</dbReference>
<dbReference type="InterPro" id="IPR025332">
    <property type="entry name" value="DUF4238"/>
</dbReference>
<dbReference type="RefSeq" id="WP_068589897.1">
    <property type="nucleotide sequence ID" value="NZ_FTNK01000001.1"/>
</dbReference>
<dbReference type="Proteomes" id="UP000186666">
    <property type="component" value="Unassembled WGS sequence"/>
</dbReference>
<evidence type="ECO:0000313" key="1">
    <source>
        <dbReference type="EMBL" id="SIQ34137.1"/>
    </source>
</evidence>
<gene>
    <name evidence="1" type="ORF">SAMN05421578_101298</name>
</gene>
<evidence type="ECO:0000313" key="2">
    <source>
        <dbReference type="Proteomes" id="UP000186666"/>
    </source>
</evidence>
<proteinExistence type="predicted"/>
<sequence length="353" mass="40966">MAEKKNQHFVPRFYLKYFSHELNGKFLSIYNIPKEKYILKGGLQGQASKDYFYGRDLVIEDALGEIESETSKLFNLMLHTHTTPSYGSEAHYTLLAFVLTLSSRTEQTGDMINETVDKLMKIILRDDETFKEHLNYVKIGYEHPTLMSLKATAENLQVLQDLRFKFIVNTTDTPFITSDHPVIKYNQFYERLNKIGGHTGFASKGLQIFFPMLPDLYMVFYDSDVYGIGSRKEEVISVSDEKDIEFLNLLQFTNAHKNIYFNEKFTLKDLESLKSKGVGFRKKSLTNVVEYKSANNDLASLLHTYSNDTKIGLKLTFVKELRKAKKYELGDSVVHYRNKELVDMVKEEKGRYF</sequence>
<comment type="caution">
    <text evidence="1">The sequence shown here is derived from an EMBL/GenBank/DDBJ whole genome shotgun (WGS) entry which is preliminary data.</text>
</comment>
<accession>A0ABY1JKD9</accession>
<evidence type="ECO:0008006" key="3">
    <source>
        <dbReference type="Google" id="ProtNLM"/>
    </source>
</evidence>
<organism evidence="1 2">
    <name type="scientific">Paenibacillus macquariensis</name>
    <dbReference type="NCBI Taxonomy" id="948756"/>
    <lineage>
        <taxon>Bacteria</taxon>
        <taxon>Bacillati</taxon>
        <taxon>Bacillota</taxon>
        <taxon>Bacilli</taxon>
        <taxon>Bacillales</taxon>
        <taxon>Paenibacillaceae</taxon>
        <taxon>Paenibacillus</taxon>
    </lineage>
</organism>
<protein>
    <recommendedName>
        <fullName evidence="3">DUF4238 domain-containing protein</fullName>
    </recommendedName>
</protein>
<reference evidence="1 2" key="1">
    <citation type="submission" date="2017-01" db="EMBL/GenBank/DDBJ databases">
        <authorList>
            <person name="Varghese N."/>
            <person name="Submissions S."/>
        </authorList>
    </citation>
    <scope>NUCLEOTIDE SEQUENCE [LARGE SCALE GENOMIC DNA]</scope>
    <source>
        <strain evidence="1 2">ATCC 23464</strain>
    </source>
</reference>
<keyword evidence="2" id="KW-1185">Reference proteome</keyword>
<name>A0ABY1JKD9_9BACL</name>
<dbReference type="Pfam" id="PF14022">
    <property type="entry name" value="DUF4238"/>
    <property type="match status" value="1"/>
</dbReference>